<dbReference type="EMBL" id="AHNR02000063">
    <property type="protein sequence ID" value="EKR53731.1"/>
    <property type="molecule type" value="Genomic_DNA"/>
</dbReference>
<gene>
    <name evidence="1" type="ORF">LEP1GSC105_0489</name>
</gene>
<name>A0A0E2D2C2_LEPIR</name>
<organism evidence="1 2">
    <name type="scientific">Leptospira interrogans str. UI 12758</name>
    <dbReference type="NCBI Taxonomy" id="1049938"/>
    <lineage>
        <taxon>Bacteria</taxon>
        <taxon>Pseudomonadati</taxon>
        <taxon>Spirochaetota</taxon>
        <taxon>Spirochaetia</taxon>
        <taxon>Leptospirales</taxon>
        <taxon>Leptospiraceae</taxon>
        <taxon>Leptospira</taxon>
    </lineage>
</organism>
<dbReference type="AlphaFoldDB" id="A0A0E2D2C2"/>
<evidence type="ECO:0000313" key="1">
    <source>
        <dbReference type="EMBL" id="EKR53731.1"/>
    </source>
</evidence>
<dbReference type="GeneID" id="68211526"/>
<evidence type="ECO:0000313" key="2">
    <source>
        <dbReference type="Proteomes" id="UP000001340"/>
    </source>
</evidence>
<protein>
    <submittedName>
        <fullName evidence="1">Uncharacterized protein</fullName>
    </submittedName>
</protein>
<comment type="caution">
    <text evidence="1">The sequence shown here is derived from an EMBL/GenBank/DDBJ whole genome shotgun (WGS) entry which is preliminary data.</text>
</comment>
<sequence>MEQRIRPKNVGVLSGFSLWNNPGTNKEDFEKDPDFNLKTVEKMTS</sequence>
<proteinExistence type="predicted"/>
<reference evidence="1 2" key="1">
    <citation type="submission" date="2012-10" db="EMBL/GenBank/DDBJ databases">
        <authorList>
            <person name="Harkins D.M."/>
            <person name="Durkin A.S."/>
            <person name="Brinkac L.M."/>
            <person name="Haft D.H."/>
            <person name="Selengut J.D."/>
            <person name="Sanka R."/>
            <person name="DePew J."/>
            <person name="Purushe J."/>
            <person name="Chanthongthip A."/>
            <person name="Lattana O."/>
            <person name="Phetsouvanh R."/>
            <person name="Newton P.N."/>
            <person name="Vinetz J.M."/>
            <person name="Sutton G.G."/>
            <person name="Nierman W.C."/>
            <person name="Fouts D.E."/>
        </authorList>
    </citation>
    <scope>NUCLEOTIDE SEQUENCE [LARGE SCALE GENOMIC DNA]</scope>
    <source>
        <strain evidence="1 2">UI 12758</strain>
    </source>
</reference>
<accession>A0A0E2D2C2</accession>
<dbReference type="Proteomes" id="UP000001340">
    <property type="component" value="Unassembled WGS sequence"/>
</dbReference>
<dbReference type="RefSeq" id="WP_000437870.1">
    <property type="nucleotide sequence ID" value="NZ_AHNR02000063.1"/>
</dbReference>